<feature type="transmembrane region" description="Helical" evidence="6">
    <location>
        <begin position="136"/>
        <end position="159"/>
    </location>
</feature>
<keyword evidence="3 6" id="KW-0812">Transmembrane</keyword>
<dbReference type="EMBL" id="NDIQ01000001">
    <property type="protein sequence ID" value="PRT53267.1"/>
    <property type="molecule type" value="Genomic_DNA"/>
</dbReference>
<accession>A0A2T0FE73</accession>
<evidence type="ECO:0000313" key="8">
    <source>
        <dbReference type="EMBL" id="PRT53267.1"/>
    </source>
</evidence>
<sequence>MFSDYASKFLSNSRVAPLFEGASGGFDPDTETFLGGVGESLASSNASISEDDPPDDIAIETAPQSIDSTRAKYPNWAHSTRVWRGDMKPPQEQDEAVSEDEGAQDYVEQPEHAANSQPAIERRPLLGSLPANHIQMVVTAVYLVATAFSLATAALVYLTTSPTSTSGAYPILARSAGHLVAYALVSVVVAAGWLVAMQHHAREMIQVSTFGVPIVLGFISLYGLLFSFHSAAGHAYVHLALRMTALAIGGLAVGWTIVLQKSRHLVGKATEMVILTVELANSQPIMYAVAAVVGALSLIITGLWGVLLARGFLEGRLSVLFALGFTFLYLWTWELLCCLQKCVVVGMAAHWYHQAPRPTTPHQSPPPPPPAPKMAGREAMEAAVFNAFTVHFGSCCLAAFLKVFGRVPLLVLPTRVGAALQAMVATAGQLVALPLLDSLALSAAVVLPGTLATGASAVTLPCFAAIDRQAHRVARILLSAARSCAALLVAVVAWIYADRSAVPSSVYGYLVGFIGFWVGWTIVGAADNTLGMALDGLLVVYALDGMPKRRLDVERIFAAADGLV</sequence>
<evidence type="ECO:0000256" key="5">
    <source>
        <dbReference type="ARBA" id="ARBA00023136"/>
    </source>
</evidence>
<dbReference type="PANTHER" id="PTHR12385:SF88">
    <property type="entry name" value="CHOLINE TRANSPORTER-LIKE PROTEIN CTL1"/>
    <property type="match status" value="1"/>
</dbReference>
<dbReference type="Pfam" id="PF04515">
    <property type="entry name" value="Choline_transpo"/>
    <property type="match status" value="1"/>
</dbReference>
<feature type="transmembrane region" description="Helical" evidence="6">
    <location>
        <begin position="476"/>
        <end position="497"/>
    </location>
</feature>
<evidence type="ECO:0000256" key="1">
    <source>
        <dbReference type="ARBA" id="ARBA00004141"/>
    </source>
</evidence>
<dbReference type="AlphaFoldDB" id="A0A2T0FE73"/>
<dbReference type="GeneID" id="36514636"/>
<dbReference type="RefSeq" id="XP_024663213.1">
    <property type="nucleotide sequence ID" value="XM_024807445.1"/>
</dbReference>
<feature type="transmembrane region" description="Helical" evidence="6">
    <location>
        <begin position="439"/>
        <end position="464"/>
    </location>
</feature>
<feature type="transmembrane region" description="Helical" evidence="6">
    <location>
        <begin position="209"/>
        <end position="229"/>
    </location>
</feature>
<reference evidence="8 9" key="1">
    <citation type="submission" date="2017-04" db="EMBL/GenBank/DDBJ databases">
        <title>Genome sequencing of [Candida] sorbophila.</title>
        <authorList>
            <person name="Ahn J.O."/>
        </authorList>
    </citation>
    <scope>NUCLEOTIDE SEQUENCE [LARGE SCALE GENOMIC DNA]</scope>
    <source>
        <strain evidence="8 9">DS02</strain>
    </source>
</reference>
<feature type="transmembrane region" description="Helical" evidence="6">
    <location>
        <begin position="319"/>
        <end position="339"/>
    </location>
</feature>
<keyword evidence="5 6" id="KW-0472">Membrane</keyword>
<feature type="region of interest" description="Disordered" evidence="7">
    <location>
        <begin position="81"/>
        <end position="118"/>
    </location>
</feature>
<feature type="transmembrane region" description="Helical" evidence="6">
    <location>
        <begin position="235"/>
        <end position="258"/>
    </location>
</feature>
<dbReference type="Proteomes" id="UP000238350">
    <property type="component" value="Unassembled WGS sequence"/>
</dbReference>
<protein>
    <recommendedName>
        <fullName evidence="6">Protein PNS1</fullName>
    </recommendedName>
</protein>
<dbReference type="GO" id="GO:0022857">
    <property type="term" value="F:transmembrane transporter activity"/>
    <property type="evidence" value="ECO:0007669"/>
    <property type="project" value="UniProtKB-UniRule"/>
</dbReference>
<evidence type="ECO:0000256" key="4">
    <source>
        <dbReference type="ARBA" id="ARBA00022989"/>
    </source>
</evidence>
<dbReference type="GO" id="GO:0005886">
    <property type="term" value="C:plasma membrane"/>
    <property type="evidence" value="ECO:0007669"/>
    <property type="project" value="UniProtKB-SubCell"/>
</dbReference>
<evidence type="ECO:0000256" key="2">
    <source>
        <dbReference type="ARBA" id="ARBA00007168"/>
    </source>
</evidence>
<proteinExistence type="inferred from homology"/>
<evidence type="ECO:0000256" key="6">
    <source>
        <dbReference type="RuleBase" id="RU368066"/>
    </source>
</evidence>
<comment type="subcellular location">
    <subcellularLocation>
        <location evidence="6">Cell membrane</location>
        <topology evidence="6">Multi-pass membrane protein</topology>
    </subcellularLocation>
    <subcellularLocation>
        <location evidence="1">Membrane</location>
        <topology evidence="1">Multi-pass membrane protein</topology>
    </subcellularLocation>
</comment>
<feature type="compositionally biased region" description="Acidic residues" evidence="7">
    <location>
        <begin position="92"/>
        <end position="103"/>
    </location>
</feature>
<gene>
    <name evidence="8" type="ORF">B9G98_00887</name>
</gene>
<comment type="function">
    <text evidence="6">Probably involved in transport through the plasma membrane.</text>
</comment>
<feature type="compositionally biased region" description="Pro residues" evidence="7">
    <location>
        <begin position="363"/>
        <end position="372"/>
    </location>
</feature>
<evidence type="ECO:0000256" key="7">
    <source>
        <dbReference type="SAM" id="MobiDB-lite"/>
    </source>
</evidence>
<name>A0A2T0FE73_9ASCO</name>
<dbReference type="PANTHER" id="PTHR12385">
    <property type="entry name" value="CHOLINE TRANSPORTER-LIKE (SLC FAMILY 44)"/>
    <property type="match status" value="1"/>
</dbReference>
<dbReference type="OrthoDB" id="420519at2759"/>
<feature type="region of interest" description="Disordered" evidence="7">
    <location>
        <begin position="356"/>
        <end position="375"/>
    </location>
</feature>
<dbReference type="InterPro" id="IPR007603">
    <property type="entry name" value="Choline_transptr-like"/>
</dbReference>
<evidence type="ECO:0000313" key="9">
    <source>
        <dbReference type="Proteomes" id="UP000238350"/>
    </source>
</evidence>
<dbReference type="STRING" id="45607.A0A2T0FE73"/>
<keyword evidence="4 6" id="KW-1133">Transmembrane helix</keyword>
<comment type="similarity">
    <text evidence="2 6">Belongs to the CTL (choline transporter-like) family.</text>
</comment>
<feature type="transmembrane region" description="Helical" evidence="6">
    <location>
        <begin position="383"/>
        <end position="404"/>
    </location>
</feature>
<evidence type="ECO:0000256" key="3">
    <source>
        <dbReference type="ARBA" id="ARBA00022692"/>
    </source>
</evidence>
<feature type="transmembrane region" description="Helical" evidence="6">
    <location>
        <begin position="179"/>
        <end position="197"/>
    </location>
</feature>
<feature type="region of interest" description="Disordered" evidence="7">
    <location>
        <begin position="18"/>
        <end position="38"/>
    </location>
</feature>
<organism evidence="8 9">
    <name type="scientific">Wickerhamiella sorbophila</name>
    <dbReference type="NCBI Taxonomy" id="45607"/>
    <lineage>
        <taxon>Eukaryota</taxon>
        <taxon>Fungi</taxon>
        <taxon>Dikarya</taxon>
        <taxon>Ascomycota</taxon>
        <taxon>Saccharomycotina</taxon>
        <taxon>Dipodascomycetes</taxon>
        <taxon>Dipodascales</taxon>
        <taxon>Trichomonascaceae</taxon>
        <taxon>Wickerhamiella</taxon>
    </lineage>
</organism>
<feature type="transmembrane region" description="Helical" evidence="6">
    <location>
        <begin position="285"/>
        <end position="307"/>
    </location>
</feature>
<comment type="caution">
    <text evidence="8">The sequence shown here is derived from an EMBL/GenBank/DDBJ whole genome shotgun (WGS) entry which is preliminary data.</text>
</comment>
<keyword evidence="9" id="KW-1185">Reference proteome</keyword>